<proteinExistence type="predicted"/>
<gene>
    <name evidence="3" type="ORF">AZF00_15365</name>
</gene>
<evidence type="ECO:0000259" key="2">
    <source>
        <dbReference type="PROSITE" id="PS50110"/>
    </source>
</evidence>
<evidence type="ECO:0000256" key="1">
    <source>
        <dbReference type="PROSITE-ProRule" id="PRU00169"/>
    </source>
</evidence>
<dbReference type="PANTHER" id="PTHR44520:SF2">
    <property type="entry name" value="RESPONSE REGULATOR RCP1"/>
    <property type="match status" value="1"/>
</dbReference>
<dbReference type="KEGG" id="zal:AZF00_15365"/>
<organism evidence="3 4">
    <name type="scientific">Zhongshania aliphaticivorans</name>
    <dbReference type="NCBI Taxonomy" id="1470434"/>
    <lineage>
        <taxon>Bacteria</taxon>
        <taxon>Pseudomonadati</taxon>
        <taxon>Pseudomonadota</taxon>
        <taxon>Gammaproteobacteria</taxon>
        <taxon>Cellvibrionales</taxon>
        <taxon>Spongiibacteraceae</taxon>
        <taxon>Zhongshania</taxon>
    </lineage>
</organism>
<dbReference type="RefSeq" id="WP_008251853.1">
    <property type="nucleotide sequence ID" value="NZ_CP014544.1"/>
</dbReference>
<dbReference type="STRING" id="1470434.AZF00_15365"/>
<name>A0A127M8P1_9GAMM</name>
<dbReference type="InterPro" id="IPR001789">
    <property type="entry name" value="Sig_transdc_resp-reg_receiver"/>
</dbReference>
<dbReference type="InterPro" id="IPR052893">
    <property type="entry name" value="TCS_response_regulator"/>
</dbReference>
<dbReference type="InterPro" id="IPR011006">
    <property type="entry name" value="CheY-like_superfamily"/>
</dbReference>
<keyword evidence="1" id="KW-0597">Phosphoprotein</keyword>
<evidence type="ECO:0000313" key="3">
    <source>
        <dbReference type="EMBL" id="AMO69589.1"/>
    </source>
</evidence>
<dbReference type="Gene3D" id="3.40.50.2300">
    <property type="match status" value="1"/>
</dbReference>
<dbReference type="GO" id="GO:0000160">
    <property type="term" value="P:phosphorelay signal transduction system"/>
    <property type="evidence" value="ECO:0007669"/>
    <property type="project" value="InterPro"/>
</dbReference>
<dbReference type="PROSITE" id="PS50110">
    <property type="entry name" value="RESPONSE_REGULATORY"/>
    <property type="match status" value="1"/>
</dbReference>
<protein>
    <submittedName>
        <fullName evidence="3">Two-component system response regulator</fullName>
    </submittedName>
</protein>
<dbReference type="SMART" id="SM00448">
    <property type="entry name" value="REC"/>
    <property type="match status" value="1"/>
</dbReference>
<dbReference type="EMBL" id="CP014544">
    <property type="protein sequence ID" value="AMO69589.1"/>
    <property type="molecule type" value="Genomic_DNA"/>
</dbReference>
<dbReference type="CDD" id="cd17557">
    <property type="entry name" value="REC_Rcp-like"/>
    <property type="match status" value="1"/>
</dbReference>
<sequence>MLRDIDIIDRTVSILLIEDDNGDARAVERALRKERVGNPLFRVADGVEALEVLRGQHKEIQLTPARLLLVDLNMPRMGGLELIQQIRADSELHREIVFVLTTSSSDTDILAAYDLNIAGYITKQRAGADFVNLVGILDFYWRIIEFPVRTDV</sequence>
<dbReference type="SUPFAM" id="SSF52172">
    <property type="entry name" value="CheY-like"/>
    <property type="match status" value="1"/>
</dbReference>
<accession>A0A127M8P1</accession>
<dbReference type="PANTHER" id="PTHR44520">
    <property type="entry name" value="RESPONSE REGULATOR RCP1-RELATED"/>
    <property type="match status" value="1"/>
</dbReference>
<reference evidence="3 4" key="1">
    <citation type="submission" date="2015-12" db="EMBL/GenBank/DDBJ databases">
        <authorList>
            <person name="Shamseldin A."/>
            <person name="Moawad H."/>
            <person name="Abd El-Rahim W.M."/>
            <person name="Sadowsky M.J."/>
        </authorList>
    </citation>
    <scope>NUCLEOTIDE SEQUENCE [LARGE SCALE GENOMIC DNA]</scope>
    <source>
        <strain evidence="3 4">SM2</strain>
    </source>
</reference>
<dbReference type="Pfam" id="PF00072">
    <property type="entry name" value="Response_reg"/>
    <property type="match status" value="1"/>
</dbReference>
<feature type="domain" description="Response regulatory" evidence="2">
    <location>
        <begin position="13"/>
        <end position="138"/>
    </location>
</feature>
<dbReference type="AlphaFoldDB" id="A0A127M8P1"/>
<feature type="modified residue" description="4-aspartylphosphate" evidence="1">
    <location>
        <position position="71"/>
    </location>
</feature>
<dbReference type="Proteomes" id="UP000074119">
    <property type="component" value="Chromosome"/>
</dbReference>
<evidence type="ECO:0000313" key="4">
    <source>
        <dbReference type="Proteomes" id="UP000074119"/>
    </source>
</evidence>